<comment type="catalytic activity">
    <reaction evidence="7">
        <text>L-threonyl-[protein] + ATP = O-phospho-L-threonyl-[protein] + ADP + H(+)</text>
        <dbReference type="Rhea" id="RHEA:46608"/>
        <dbReference type="Rhea" id="RHEA-COMP:11060"/>
        <dbReference type="Rhea" id="RHEA-COMP:11605"/>
        <dbReference type="ChEBI" id="CHEBI:15378"/>
        <dbReference type="ChEBI" id="CHEBI:30013"/>
        <dbReference type="ChEBI" id="CHEBI:30616"/>
        <dbReference type="ChEBI" id="CHEBI:61977"/>
        <dbReference type="ChEBI" id="CHEBI:456216"/>
        <dbReference type="EC" id="2.7.11.1"/>
    </reaction>
</comment>
<protein>
    <recommendedName>
        <fullName evidence="1">non-specific serine/threonine protein kinase</fullName>
        <ecNumber evidence="1">2.7.11.1</ecNumber>
    </recommendedName>
</protein>
<feature type="domain" description="Protein kinase" evidence="11">
    <location>
        <begin position="60"/>
        <end position="411"/>
    </location>
</feature>
<dbReference type="InterPro" id="IPR011009">
    <property type="entry name" value="Kinase-like_dom_sf"/>
</dbReference>
<dbReference type="PROSITE" id="PS50011">
    <property type="entry name" value="PROTEIN_KINASE_DOM"/>
    <property type="match status" value="1"/>
</dbReference>
<accession>A0A1J7IHZ4</accession>
<evidence type="ECO:0000256" key="3">
    <source>
        <dbReference type="ARBA" id="ARBA00022679"/>
    </source>
</evidence>
<dbReference type="STRING" id="1408157.A0A1J7IHZ4"/>
<dbReference type="Proteomes" id="UP000182658">
    <property type="component" value="Unassembled WGS sequence"/>
</dbReference>
<dbReference type="PROSITE" id="PS00108">
    <property type="entry name" value="PROTEIN_KINASE_ST"/>
    <property type="match status" value="1"/>
</dbReference>
<dbReference type="Pfam" id="PF00069">
    <property type="entry name" value="Pkinase"/>
    <property type="match status" value="1"/>
</dbReference>
<dbReference type="PANTHER" id="PTHR47634">
    <property type="entry name" value="PROTEIN KINASE DOMAIN-CONTAINING PROTEIN-RELATED"/>
    <property type="match status" value="1"/>
</dbReference>
<dbReference type="PROSITE" id="PS00107">
    <property type="entry name" value="PROTEIN_KINASE_ATP"/>
    <property type="match status" value="1"/>
</dbReference>
<dbReference type="Gene3D" id="1.10.510.10">
    <property type="entry name" value="Transferase(Phosphotransferase) domain 1"/>
    <property type="match status" value="1"/>
</dbReference>
<evidence type="ECO:0000313" key="13">
    <source>
        <dbReference type="Proteomes" id="UP000182658"/>
    </source>
</evidence>
<dbReference type="InterPro" id="IPR000719">
    <property type="entry name" value="Prot_kinase_dom"/>
</dbReference>
<dbReference type="GO" id="GO:0004674">
    <property type="term" value="F:protein serine/threonine kinase activity"/>
    <property type="evidence" value="ECO:0007669"/>
    <property type="project" value="UniProtKB-KW"/>
</dbReference>
<organism evidence="12 13">
    <name type="scientific">Coniochaeta ligniaria NRRL 30616</name>
    <dbReference type="NCBI Taxonomy" id="1408157"/>
    <lineage>
        <taxon>Eukaryota</taxon>
        <taxon>Fungi</taxon>
        <taxon>Dikarya</taxon>
        <taxon>Ascomycota</taxon>
        <taxon>Pezizomycotina</taxon>
        <taxon>Sordariomycetes</taxon>
        <taxon>Sordariomycetidae</taxon>
        <taxon>Coniochaetales</taxon>
        <taxon>Coniochaetaceae</taxon>
        <taxon>Coniochaeta</taxon>
    </lineage>
</organism>
<dbReference type="SMART" id="SM00220">
    <property type="entry name" value="S_TKc"/>
    <property type="match status" value="1"/>
</dbReference>
<keyword evidence="4 9" id="KW-0547">Nucleotide-binding</keyword>
<keyword evidence="6 9" id="KW-0067">ATP-binding</keyword>
<evidence type="ECO:0000313" key="12">
    <source>
        <dbReference type="EMBL" id="OIW27013.1"/>
    </source>
</evidence>
<dbReference type="GO" id="GO:0050684">
    <property type="term" value="P:regulation of mRNA processing"/>
    <property type="evidence" value="ECO:0007669"/>
    <property type="project" value="TreeGrafter"/>
</dbReference>
<evidence type="ECO:0000256" key="5">
    <source>
        <dbReference type="ARBA" id="ARBA00022777"/>
    </source>
</evidence>
<dbReference type="EC" id="2.7.11.1" evidence="1"/>
<dbReference type="GO" id="GO:0000245">
    <property type="term" value="P:spliceosomal complex assembly"/>
    <property type="evidence" value="ECO:0007669"/>
    <property type="project" value="TreeGrafter"/>
</dbReference>
<evidence type="ECO:0000256" key="7">
    <source>
        <dbReference type="ARBA" id="ARBA00047899"/>
    </source>
</evidence>
<dbReference type="PANTHER" id="PTHR47634:SF9">
    <property type="entry name" value="PROTEIN KINASE DOMAIN-CONTAINING PROTEIN-RELATED"/>
    <property type="match status" value="1"/>
</dbReference>
<evidence type="ECO:0000256" key="9">
    <source>
        <dbReference type="PROSITE-ProRule" id="PRU10141"/>
    </source>
</evidence>
<keyword evidence="13" id="KW-1185">Reference proteome</keyword>
<evidence type="ECO:0000256" key="1">
    <source>
        <dbReference type="ARBA" id="ARBA00012513"/>
    </source>
</evidence>
<evidence type="ECO:0000256" key="2">
    <source>
        <dbReference type="ARBA" id="ARBA00022527"/>
    </source>
</evidence>
<dbReference type="GO" id="GO:0005634">
    <property type="term" value="C:nucleus"/>
    <property type="evidence" value="ECO:0007669"/>
    <property type="project" value="TreeGrafter"/>
</dbReference>
<comment type="similarity">
    <text evidence="10">Belongs to the protein kinase superfamily.</text>
</comment>
<dbReference type="AlphaFoldDB" id="A0A1J7IHZ4"/>
<evidence type="ECO:0000256" key="8">
    <source>
        <dbReference type="ARBA" id="ARBA00048679"/>
    </source>
</evidence>
<gene>
    <name evidence="12" type="ORF">CONLIGDRAFT_494513</name>
</gene>
<proteinExistence type="inferred from homology"/>
<feature type="binding site" evidence="9">
    <location>
        <position position="89"/>
    </location>
    <ligand>
        <name>ATP</name>
        <dbReference type="ChEBI" id="CHEBI:30616"/>
    </ligand>
</feature>
<sequence>MAPLVRRLPWFGRAWKPLTFTNPDFRHIPLQEKIEEELIPDYLASRYYPVRIGEVLEDRYQIVGKLGFGTSSTVWLARDLDGRRHVALKLFVNSQSMGSQLDHELMMYKRISSSVARHPGRSAVRELLDSFDVAGPDGCHRCLVHPPLWESVLTFLHRNPVRRLPAPVLAFVLRRLFLALDFLHTECQIIHTDIKADNIMFGIGDDSVFTDFEEQELIDPSPRKSVDGRVIYLSRELRMPKNWGAPVLCDFGSAVIGDTEHLEDVQPDIYRAPEVILEAPWSYEIDVWNTACMIWDLFEGDHLFTGYDPEHRTYRSRAHLAEIISLLGPPPEMLVKSGKSSHKFFTDKDPLWPTGDFRADVPLPDNKFLQERETSLQGQSQERFLAMMRKMLHWEPSKRSKAKALADDEWIMEHM</sequence>
<dbReference type="Gene3D" id="3.30.200.20">
    <property type="entry name" value="Phosphorylase Kinase, domain 1"/>
    <property type="match status" value="1"/>
</dbReference>
<dbReference type="InterPro" id="IPR017441">
    <property type="entry name" value="Protein_kinase_ATP_BS"/>
</dbReference>
<keyword evidence="5 12" id="KW-0418">Kinase</keyword>
<reference evidence="12 13" key="1">
    <citation type="submission" date="2016-10" db="EMBL/GenBank/DDBJ databases">
        <title>Draft genome sequence of Coniochaeta ligniaria NRRL30616, a lignocellulolytic fungus for bioabatement of inhibitors in plant biomass hydrolysates.</title>
        <authorList>
            <consortium name="DOE Joint Genome Institute"/>
            <person name="Jimenez D.J."/>
            <person name="Hector R.E."/>
            <person name="Riley R."/>
            <person name="Sun H."/>
            <person name="Grigoriev I.V."/>
            <person name="Van Elsas J.D."/>
            <person name="Nichols N.N."/>
        </authorList>
    </citation>
    <scope>NUCLEOTIDE SEQUENCE [LARGE SCALE GENOMIC DNA]</scope>
    <source>
        <strain evidence="12 13">NRRL 30616</strain>
    </source>
</reference>
<dbReference type="SUPFAM" id="SSF56112">
    <property type="entry name" value="Protein kinase-like (PK-like)"/>
    <property type="match status" value="1"/>
</dbReference>
<keyword evidence="3" id="KW-0808">Transferase</keyword>
<evidence type="ECO:0000256" key="4">
    <source>
        <dbReference type="ARBA" id="ARBA00022741"/>
    </source>
</evidence>
<dbReference type="EMBL" id="KV875100">
    <property type="protein sequence ID" value="OIW27013.1"/>
    <property type="molecule type" value="Genomic_DNA"/>
</dbReference>
<dbReference type="InParanoid" id="A0A1J7IHZ4"/>
<dbReference type="InterPro" id="IPR051334">
    <property type="entry name" value="SRPK"/>
</dbReference>
<dbReference type="GO" id="GO:0005737">
    <property type="term" value="C:cytoplasm"/>
    <property type="evidence" value="ECO:0007669"/>
    <property type="project" value="TreeGrafter"/>
</dbReference>
<keyword evidence="2 10" id="KW-0723">Serine/threonine-protein kinase</keyword>
<dbReference type="OrthoDB" id="5979581at2759"/>
<name>A0A1J7IHZ4_9PEZI</name>
<evidence type="ECO:0000259" key="11">
    <source>
        <dbReference type="PROSITE" id="PS50011"/>
    </source>
</evidence>
<comment type="catalytic activity">
    <reaction evidence="8">
        <text>L-seryl-[protein] + ATP = O-phospho-L-seryl-[protein] + ADP + H(+)</text>
        <dbReference type="Rhea" id="RHEA:17989"/>
        <dbReference type="Rhea" id="RHEA-COMP:9863"/>
        <dbReference type="Rhea" id="RHEA-COMP:11604"/>
        <dbReference type="ChEBI" id="CHEBI:15378"/>
        <dbReference type="ChEBI" id="CHEBI:29999"/>
        <dbReference type="ChEBI" id="CHEBI:30616"/>
        <dbReference type="ChEBI" id="CHEBI:83421"/>
        <dbReference type="ChEBI" id="CHEBI:456216"/>
        <dbReference type="EC" id="2.7.11.1"/>
    </reaction>
</comment>
<dbReference type="InterPro" id="IPR008271">
    <property type="entry name" value="Ser/Thr_kinase_AS"/>
</dbReference>
<evidence type="ECO:0000256" key="10">
    <source>
        <dbReference type="RuleBase" id="RU000304"/>
    </source>
</evidence>
<dbReference type="GO" id="GO:0005524">
    <property type="term" value="F:ATP binding"/>
    <property type="evidence" value="ECO:0007669"/>
    <property type="project" value="UniProtKB-UniRule"/>
</dbReference>
<evidence type="ECO:0000256" key="6">
    <source>
        <dbReference type="ARBA" id="ARBA00022840"/>
    </source>
</evidence>